<dbReference type="EMBL" id="LBIA02000001">
    <property type="protein sequence ID" value="TKT71922.1"/>
    <property type="molecule type" value="Genomic_DNA"/>
</dbReference>
<protein>
    <submittedName>
        <fullName evidence="2">Uncharacterized protein</fullName>
    </submittedName>
</protein>
<dbReference type="RefSeq" id="WP_046827551.1">
    <property type="nucleotide sequence ID" value="NZ_LBIA02000001.1"/>
</dbReference>
<organism evidence="2 3">
    <name type="scientific">Afipia massiliensis</name>
    <dbReference type="NCBI Taxonomy" id="211460"/>
    <lineage>
        <taxon>Bacteria</taxon>
        <taxon>Pseudomonadati</taxon>
        <taxon>Pseudomonadota</taxon>
        <taxon>Alphaproteobacteria</taxon>
        <taxon>Hyphomicrobiales</taxon>
        <taxon>Nitrobacteraceae</taxon>
        <taxon>Afipia</taxon>
    </lineage>
</organism>
<keyword evidence="3" id="KW-1185">Reference proteome</keyword>
<feature type="chain" id="PRO_5020869554" evidence="1">
    <location>
        <begin position="33"/>
        <end position="156"/>
    </location>
</feature>
<comment type="caution">
    <text evidence="2">The sequence shown here is derived from an EMBL/GenBank/DDBJ whole genome shotgun (WGS) entry which is preliminary data.</text>
</comment>
<keyword evidence="1" id="KW-0732">Signal</keyword>
<proteinExistence type="predicted"/>
<evidence type="ECO:0000313" key="2">
    <source>
        <dbReference type="EMBL" id="TKT71922.1"/>
    </source>
</evidence>
<dbReference type="OrthoDB" id="9808546at2"/>
<accession>A0A4U6BNK4</accession>
<gene>
    <name evidence="2" type="ORF">YH63_011115</name>
</gene>
<sequence>MRDLFSTIRKLTLALALGAMAGLTAFSPAAEAAGVLERGIWLSGPRYDGAIRPCSEALGTISQQFAEKESKFWNSALVITGYANVHEVAFRAWANDSIPRRFCTASAMLNDGRARQVHFSVIEDGGFAGFDSGVEWCVVGLDRNWAYNPSCKAARP</sequence>
<evidence type="ECO:0000256" key="1">
    <source>
        <dbReference type="SAM" id="SignalP"/>
    </source>
</evidence>
<reference evidence="2" key="1">
    <citation type="submission" date="2019-04" db="EMBL/GenBank/DDBJ databases">
        <title>Whole genome sequencing of cave bacteria.</title>
        <authorList>
            <person name="Gan H.M."/>
            <person name="Barton H."/>
            <person name="Savka M.A."/>
        </authorList>
    </citation>
    <scope>NUCLEOTIDE SEQUENCE [LARGE SCALE GENOMIC DNA]</scope>
    <source>
        <strain evidence="2">LC387</strain>
    </source>
</reference>
<name>A0A4U6BNK4_9BRAD</name>
<dbReference type="AlphaFoldDB" id="A0A4U6BNK4"/>
<dbReference type="STRING" id="211460.YH63_07875"/>
<evidence type="ECO:0000313" key="3">
    <source>
        <dbReference type="Proteomes" id="UP000034832"/>
    </source>
</evidence>
<dbReference type="Proteomes" id="UP000034832">
    <property type="component" value="Unassembled WGS sequence"/>
</dbReference>
<feature type="signal peptide" evidence="1">
    <location>
        <begin position="1"/>
        <end position="32"/>
    </location>
</feature>